<reference evidence="3 4" key="1">
    <citation type="journal article" date="2021" name="Nat. Commun.">
        <title>Genetic determinants of endophytism in the Arabidopsis root mycobiome.</title>
        <authorList>
            <person name="Mesny F."/>
            <person name="Miyauchi S."/>
            <person name="Thiergart T."/>
            <person name="Pickel B."/>
            <person name="Atanasova L."/>
            <person name="Karlsson M."/>
            <person name="Huettel B."/>
            <person name="Barry K.W."/>
            <person name="Haridas S."/>
            <person name="Chen C."/>
            <person name="Bauer D."/>
            <person name="Andreopoulos W."/>
            <person name="Pangilinan J."/>
            <person name="LaButti K."/>
            <person name="Riley R."/>
            <person name="Lipzen A."/>
            <person name="Clum A."/>
            <person name="Drula E."/>
            <person name="Henrissat B."/>
            <person name="Kohler A."/>
            <person name="Grigoriev I.V."/>
            <person name="Martin F.M."/>
            <person name="Hacquard S."/>
        </authorList>
    </citation>
    <scope>NUCLEOTIDE SEQUENCE [LARGE SCALE GENOMIC DNA]</scope>
    <source>
        <strain evidence="3 4">MPI-CAGE-CH-0241</strain>
    </source>
</reference>
<gene>
    <name evidence="3" type="ORF">B0T10DRAFT_488654</name>
</gene>
<name>A0A9P9API6_9HYPO</name>
<feature type="chain" id="PRO_5040432218" description="Secreted protein" evidence="2">
    <location>
        <begin position="34"/>
        <end position="94"/>
    </location>
</feature>
<evidence type="ECO:0008006" key="5">
    <source>
        <dbReference type="Google" id="ProtNLM"/>
    </source>
</evidence>
<evidence type="ECO:0000256" key="1">
    <source>
        <dbReference type="SAM" id="MobiDB-lite"/>
    </source>
</evidence>
<evidence type="ECO:0000313" key="3">
    <source>
        <dbReference type="EMBL" id="KAH6888662.1"/>
    </source>
</evidence>
<dbReference type="EMBL" id="JAGPYM010000012">
    <property type="protein sequence ID" value="KAH6888662.1"/>
    <property type="molecule type" value="Genomic_DNA"/>
</dbReference>
<dbReference type="Proteomes" id="UP000777438">
    <property type="component" value="Unassembled WGS sequence"/>
</dbReference>
<evidence type="ECO:0000256" key="2">
    <source>
        <dbReference type="SAM" id="SignalP"/>
    </source>
</evidence>
<keyword evidence="4" id="KW-1185">Reference proteome</keyword>
<keyword evidence="2" id="KW-0732">Signal</keyword>
<dbReference type="AlphaFoldDB" id="A0A9P9API6"/>
<sequence>MLSPCLRITMTGSSVRLECWHLFLVSLSLGGSGCFVCQDSAIPPQDLRLQPAVAYAPRWTKNSFVSPNTPRPANSPRSPGPQFPNQISCNMLVK</sequence>
<organism evidence="3 4">
    <name type="scientific">Thelonectria olida</name>
    <dbReference type="NCBI Taxonomy" id="1576542"/>
    <lineage>
        <taxon>Eukaryota</taxon>
        <taxon>Fungi</taxon>
        <taxon>Dikarya</taxon>
        <taxon>Ascomycota</taxon>
        <taxon>Pezizomycotina</taxon>
        <taxon>Sordariomycetes</taxon>
        <taxon>Hypocreomycetidae</taxon>
        <taxon>Hypocreales</taxon>
        <taxon>Nectriaceae</taxon>
        <taxon>Thelonectria</taxon>
    </lineage>
</organism>
<comment type="caution">
    <text evidence="3">The sequence shown here is derived from an EMBL/GenBank/DDBJ whole genome shotgun (WGS) entry which is preliminary data.</text>
</comment>
<feature type="signal peptide" evidence="2">
    <location>
        <begin position="1"/>
        <end position="33"/>
    </location>
</feature>
<evidence type="ECO:0000313" key="4">
    <source>
        <dbReference type="Proteomes" id="UP000777438"/>
    </source>
</evidence>
<protein>
    <recommendedName>
        <fullName evidence="5">Secreted protein</fullName>
    </recommendedName>
</protein>
<feature type="region of interest" description="Disordered" evidence="1">
    <location>
        <begin position="62"/>
        <end position="84"/>
    </location>
</feature>
<dbReference type="PROSITE" id="PS51257">
    <property type="entry name" value="PROKAR_LIPOPROTEIN"/>
    <property type="match status" value="1"/>
</dbReference>
<accession>A0A9P9API6</accession>
<proteinExistence type="predicted"/>